<dbReference type="EMBL" id="LPWD01000237">
    <property type="protein sequence ID" value="ODS02757.1"/>
    <property type="molecule type" value="Genomic_DNA"/>
</dbReference>
<accession>A0A1E3WCG9</accession>
<dbReference type="AlphaFoldDB" id="A0A1E3WCG9"/>
<proteinExistence type="predicted"/>
<feature type="compositionally biased region" description="Low complexity" evidence="1">
    <location>
        <begin position="45"/>
        <end position="59"/>
    </location>
</feature>
<feature type="compositionally biased region" description="Acidic residues" evidence="1">
    <location>
        <begin position="82"/>
        <end position="100"/>
    </location>
</feature>
<evidence type="ECO:0000313" key="3">
    <source>
        <dbReference type="Proteomes" id="UP000095042"/>
    </source>
</evidence>
<name>A0A1E3WCG9_9HYPH</name>
<keyword evidence="3" id="KW-1185">Reference proteome</keyword>
<reference evidence="2 3" key="1">
    <citation type="journal article" date="2016" name="Environ. Microbiol.">
        <title>New Methyloceanibacter diversity from North Sea sediments includes methanotroph containing solely the soluble methane monooxygenase.</title>
        <authorList>
            <person name="Vekeman B."/>
            <person name="Kerckhof F.M."/>
            <person name="Cremers G."/>
            <person name="de Vos P."/>
            <person name="Vandamme P."/>
            <person name="Boon N."/>
            <person name="Op den Camp H.J."/>
            <person name="Heylen K."/>
        </authorList>
    </citation>
    <scope>NUCLEOTIDE SEQUENCE [LARGE SCALE GENOMIC DNA]</scope>
    <source>
        <strain evidence="2 3">R-67177</strain>
    </source>
</reference>
<evidence type="ECO:0000313" key="2">
    <source>
        <dbReference type="EMBL" id="ODS02757.1"/>
    </source>
</evidence>
<feature type="compositionally biased region" description="Basic and acidic residues" evidence="1">
    <location>
        <begin position="60"/>
        <end position="70"/>
    </location>
</feature>
<comment type="caution">
    <text evidence="2">The sequence shown here is derived from an EMBL/GenBank/DDBJ whole genome shotgun (WGS) entry which is preliminary data.</text>
</comment>
<gene>
    <name evidence="2" type="ORF">AUC71_13570</name>
</gene>
<feature type="region of interest" description="Disordered" evidence="1">
    <location>
        <begin position="45"/>
        <end position="100"/>
    </location>
</feature>
<protein>
    <submittedName>
        <fullName evidence="2">Uncharacterized protein</fullName>
    </submittedName>
</protein>
<sequence>MTIDQREAVPSGNRGTAMTKRCAGLTLVTLTICLGSFVAPAYAQEGSGQAAGAPAAASGDTKKEESFLEKLEEDLKETTTPTDEESDPIGTAEDVDRDLY</sequence>
<dbReference type="RefSeq" id="WP_069624044.1">
    <property type="nucleotide sequence ID" value="NZ_LPWD01000237.1"/>
</dbReference>
<evidence type="ECO:0000256" key="1">
    <source>
        <dbReference type="SAM" id="MobiDB-lite"/>
    </source>
</evidence>
<organism evidence="2 3">
    <name type="scientific">Methyloceanibacter marginalis</name>
    <dbReference type="NCBI Taxonomy" id="1774971"/>
    <lineage>
        <taxon>Bacteria</taxon>
        <taxon>Pseudomonadati</taxon>
        <taxon>Pseudomonadota</taxon>
        <taxon>Alphaproteobacteria</taxon>
        <taxon>Hyphomicrobiales</taxon>
        <taxon>Hyphomicrobiaceae</taxon>
        <taxon>Methyloceanibacter</taxon>
    </lineage>
</organism>
<dbReference type="Proteomes" id="UP000095042">
    <property type="component" value="Unassembled WGS sequence"/>
</dbReference>